<evidence type="ECO:0000259" key="5">
    <source>
        <dbReference type="Pfam" id="PF00248"/>
    </source>
</evidence>
<dbReference type="Gene3D" id="3.20.20.100">
    <property type="entry name" value="NADP-dependent oxidoreductase domain"/>
    <property type="match status" value="1"/>
</dbReference>
<evidence type="ECO:0000313" key="6">
    <source>
        <dbReference type="EMBL" id="KIM26720.1"/>
    </source>
</evidence>
<dbReference type="PRINTS" id="PR00069">
    <property type="entry name" value="ALDKETRDTASE"/>
</dbReference>
<dbReference type="Pfam" id="PF00248">
    <property type="entry name" value="Aldo_ket_red"/>
    <property type="match status" value="1"/>
</dbReference>
<accession>A0A0C3AQ73</accession>
<dbReference type="SUPFAM" id="SSF51430">
    <property type="entry name" value="NAD(P)-linked oxidoreductase"/>
    <property type="match status" value="1"/>
</dbReference>
<reference evidence="6 7" key="1">
    <citation type="submission" date="2014-04" db="EMBL/GenBank/DDBJ databases">
        <authorList>
            <consortium name="DOE Joint Genome Institute"/>
            <person name="Kuo A."/>
            <person name="Zuccaro A."/>
            <person name="Kohler A."/>
            <person name="Nagy L.G."/>
            <person name="Floudas D."/>
            <person name="Copeland A."/>
            <person name="Barry K.W."/>
            <person name="Cichocki N."/>
            <person name="Veneault-Fourrey C."/>
            <person name="LaButti K."/>
            <person name="Lindquist E.A."/>
            <person name="Lipzen A."/>
            <person name="Lundell T."/>
            <person name="Morin E."/>
            <person name="Murat C."/>
            <person name="Sun H."/>
            <person name="Tunlid A."/>
            <person name="Henrissat B."/>
            <person name="Grigoriev I.V."/>
            <person name="Hibbett D.S."/>
            <person name="Martin F."/>
            <person name="Nordberg H.P."/>
            <person name="Cantor M.N."/>
            <person name="Hua S.X."/>
        </authorList>
    </citation>
    <scope>NUCLEOTIDE SEQUENCE [LARGE SCALE GENOMIC DNA]</scope>
    <source>
        <strain evidence="6 7">MAFF 305830</strain>
    </source>
</reference>
<evidence type="ECO:0000313" key="7">
    <source>
        <dbReference type="Proteomes" id="UP000054097"/>
    </source>
</evidence>
<dbReference type="HOGENOM" id="CLU_023205_0_0_1"/>
<feature type="site" description="Lowers pKa of active site Tyr" evidence="4">
    <location>
        <position position="78"/>
    </location>
</feature>
<reference evidence="7" key="2">
    <citation type="submission" date="2015-01" db="EMBL/GenBank/DDBJ databases">
        <title>Evolutionary Origins and Diversification of the Mycorrhizal Mutualists.</title>
        <authorList>
            <consortium name="DOE Joint Genome Institute"/>
            <consortium name="Mycorrhizal Genomics Consortium"/>
            <person name="Kohler A."/>
            <person name="Kuo A."/>
            <person name="Nagy L.G."/>
            <person name="Floudas D."/>
            <person name="Copeland A."/>
            <person name="Barry K.W."/>
            <person name="Cichocki N."/>
            <person name="Veneault-Fourrey C."/>
            <person name="LaButti K."/>
            <person name="Lindquist E.A."/>
            <person name="Lipzen A."/>
            <person name="Lundell T."/>
            <person name="Morin E."/>
            <person name="Murat C."/>
            <person name="Riley R."/>
            <person name="Ohm R."/>
            <person name="Sun H."/>
            <person name="Tunlid A."/>
            <person name="Henrissat B."/>
            <person name="Grigoriev I.V."/>
            <person name="Hibbett D.S."/>
            <person name="Martin F."/>
        </authorList>
    </citation>
    <scope>NUCLEOTIDE SEQUENCE [LARGE SCALE GENOMIC DNA]</scope>
    <source>
        <strain evidence="7">MAFF 305830</strain>
    </source>
</reference>
<dbReference type="PROSITE" id="PS00798">
    <property type="entry name" value="ALDOKETO_REDUCTASE_1"/>
    <property type="match status" value="1"/>
</dbReference>
<dbReference type="PIRSF" id="PIRSF000097">
    <property type="entry name" value="AKR"/>
    <property type="match status" value="1"/>
</dbReference>
<feature type="binding site" evidence="3">
    <location>
        <position position="109"/>
    </location>
    <ligand>
        <name>substrate</name>
    </ligand>
</feature>
<dbReference type="STRING" id="933852.A0A0C3AQ73"/>
<feature type="domain" description="NADP-dependent oxidoreductase" evidence="5">
    <location>
        <begin position="19"/>
        <end position="285"/>
    </location>
</feature>
<keyword evidence="7" id="KW-1185">Reference proteome</keyword>
<dbReference type="FunFam" id="3.20.20.100:FF:000002">
    <property type="entry name" value="2,5-diketo-D-gluconic acid reductase A"/>
    <property type="match status" value="1"/>
</dbReference>
<feature type="active site" description="Proton donor" evidence="2">
    <location>
        <position position="53"/>
    </location>
</feature>
<evidence type="ECO:0000256" key="4">
    <source>
        <dbReference type="PIRSR" id="PIRSR000097-3"/>
    </source>
</evidence>
<evidence type="ECO:0000256" key="3">
    <source>
        <dbReference type="PIRSR" id="PIRSR000097-2"/>
    </source>
</evidence>
<gene>
    <name evidence="6" type="ORF">M408DRAFT_179917</name>
</gene>
<dbReference type="InterPro" id="IPR036812">
    <property type="entry name" value="NAD(P)_OxRdtase_dom_sf"/>
</dbReference>
<dbReference type="Proteomes" id="UP000054097">
    <property type="component" value="Unassembled WGS sequence"/>
</dbReference>
<proteinExistence type="predicted"/>
<dbReference type="PANTHER" id="PTHR11732">
    <property type="entry name" value="ALDO/KETO REDUCTASE"/>
    <property type="match status" value="1"/>
</dbReference>
<dbReference type="EMBL" id="KN824304">
    <property type="protein sequence ID" value="KIM26720.1"/>
    <property type="molecule type" value="Genomic_DNA"/>
</dbReference>
<protein>
    <recommendedName>
        <fullName evidence="5">NADP-dependent oxidoreductase domain-containing protein</fullName>
    </recommendedName>
</protein>
<dbReference type="OrthoDB" id="416253at2759"/>
<dbReference type="InterPro" id="IPR018170">
    <property type="entry name" value="Aldo/ket_reductase_CS"/>
</dbReference>
<sequence>MTTTAPLIKLNNGLEIPAIGLGTWQSPHDQVIEAVSYALKEGGYRHIDCAYAYGNEAAVGEGIKQSGVPRSEIWLTSKVWTTYLNRVEECLDETLANLGTDYLDLLLIHWPVHLNPNGNHKFFPTLPNGVRDVVHDWDLSKTWAEMESLVKKGKLRSIGVSNFSQMKLEEILKSATITPVVNQLELHVYNPQKNLLKFMESKGIKAQAYSPLGSTNSPLMKDDVVVSIAEKKGVEPSTVLLAYLLAKGIIVLPKSVTPARIAGNLSKPLSITLDAEELEKLDTLAENGKQQRFIKPPWPVVLGFEDWI</sequence>
<name>A0A0C3AQ73_SERVB</name>
<dbReference type="InterPro" id="IPR023210">
    <property type="entry name" value="NADP_OxRdtase_dom"/>
</dbReference>
<evidence type="ECO:0000256" key="2">
    <source>
        <dbReference type="PIRSR" id="PIRSR000097-1"/>
    </source>
</evidence>
<dbReference type="GO" id="GO:0016616">
    <property type="term" value="F:oxidoreductase activity, acting on the CH-OH group of donors, NAD or NADP as acceptor"/>
    <property type="evidence" value="ECO:0007669"/>
    <property type="project" value="UniProtKB-ARBA"/>
</dbReference>
<organism evidence="6 7">
    <name type="scientific">Serendipita vermifera MAFF 305830</name>
    <dbReference type="NCBI Taxonomy" id="933852"/>
    <lineage>
        <taxon>Eukaryota</taxon>
        <taxon>Fungi</taxon>
        <taxon>Dikarya</taxon>
        <taxon>Basidiomycota</taxon>
        <taxon>Agaricomycotina</taxon>
        <taxon>Agaricomycetes</taxon>
        <taxon>Sebacinales</taxon>
        <taxon>Serendipitaceae</taxon>
        <taxon>Serendipita</taxon>
    </lineage>
</organism>
<keyword evidence="1" id="KW-0560">Oxidoreductase</keyword>
<dbReference type="InterPro" id="IPR020471">
    <property type="entry name" value="AKR"/>
</dbReference>
<evidence type="ECO:0000256" key="1">
    <source>
        <dbReference type="ARBA" id="ARBA00023002"/>
    </source>
</evidence>
<dbReference type="AlphaFoldDB" id="A0A0C3AQ73"/>